<accession>A0A2N9EPE3</accession>
<reference evidence="2" key="1">
    <citation type="submission" date="2018-02" db="EMBL/GenBank/DDBJ databases">
        <authorList>
            <person name="Cohen D.B."/>
            <person name="Kent A.D."/>
        </authorList>
    </citation>
    <scope>NUCLEOTIDE SEQUENCE</scope>
</reference>
<protein>
    <recommendedName>
        <fullName evidence="3">Thioredoxin-like fold domain-containing protein</fullName>
    </recommendedName>
</protein>
<organism evidence="2">
    <name type="scientific">Fagus sylvatica</name>
    <name type="common">Beechnut</name>
    <dbReference type="NCBI Taxonomy" id="28930"/>
    <lineage>
        <taxon>Eukaryota</taxon>
        <taxon>Viridiplantae</taxon>
        <taxon>Streptophyta</taxon>
        <taxon>Embryophyta</taxon>
        <taxon>Tracheophyta</taxon>
        <taxon>Spermatophyta</taxon>
        <taxon>Magnoliopsida</taxon>
        <taxon>eudicotyledons</taxon>
        <taxon>Gunneridae</taxon>
        <taxon>Pentapetalae</taxon>
        <taxon>rosids</taxon>
        <taxon>fabids</taxon>
        <taxon>Fagales</taxon>
        <taxon>Fagaceae</taxon>
        <taxon>Fagus</taxon>
    </lineage>
</organism>
<dbReference type="InterPro" id="IPR044701">
    <property type="entry name" value="MRL7/MRL7L"/>
</dbReference>
<sequence length="350" mass="40367">MVLQHTIRLPLALSYLFSPLKENMFKIPNSFAGMSPQTEEKRPNSYFSSSRMELFSLSSNFLKSPLPHGRIRTSRLRASKRVGKKERGEASSDSDEEDESPSGNVDDPYLMDAEERREWRRKIREVIDRKPNVEEVVDPVERRKKMEKLMADYPLVVDEDDPNFPEDSDGWGFNLGQFFDKITINNNKKGDDDNSDDDKEIVWQDDNYIRPIKEIRSVEWEETVFKDISPLIILVHNRYSRPKENEKLRDELEKAVHIIWNCGLPSPRCVAVDAVVEVELVSALQVSLFPEIIFTKAGKILYREREIRTADEFSKIMAFFYYGAAKPPCLNGIGDSQEEIPSVPINGQVC</sequence>
<dbReference type="PANTHER" id="PTHR34669:SF1">
    <property type="entry name" value="THIOREDOXIN-LIKE FOLD DOMAIN-CONTAINING PROTEIN MRL7L, CHLOROPLASTIC"/>
    <property type="match status" value="1"/>
</dbReference>
<dbReference type="GO" id="GO:0006355">
    <property type="term" value="P:regulation of DNA-templated transcription"/>
    <property type="evidence" value="ECO:0007669"/>
    <property type="project" value="InterPro"/>
</dbReference>
<name>A0A2N9EPE3_FAGSY</name>
<evidence type="ECO:0000313" key="2">
    <source>
        <dbReference type="EMBL" id="SPC76653.1"/>
    </source>
</evidence>
<gene>
    <name evidence="2" type="ORF">FSB_LOCUS4535</name>
</gene>
<evidence type="ECO:0000256" key="1">
    <source>
        <dbReference type="SAM" id="MobiDB-lite"/>
    </source>
</evidence>
<dbReference type="EMBL" id="OIVN01000226">
    <property type="protein sequence ID" value="SPC76653.1"/>
    <property type="molecule type" value="Genomic_DNA"/>
</dbReference>
<feature type="region of interest" description="Disordered" evidence="1">
    <location>
        <begin position="72"/>
        <end position="111"/>
    </location>
</feature>
<evidence type="ECO:0008006" key="3">
    <source>
        <dbReference type="Google" id="ProtNLM"/>
    </source>
</evidence>
<dbReference type="PANTHER" id="PTHR34669">
    <property type="entry name" value="THIOREDOXIN-LIKE FOLD DOMAIN-CONTAINING PROTEIN MRL7L, CHLOROPLASTIC"/>
    <property type="match status" value="1"/>
</dbReference>
<dbReference type="AlphaFoldDB" id="A0A2N9EPE3"/>
<proteinExistence type="predicted"/>
<dbReference type="GO" id="GO:0009658">
    <property type="term" value="P:chloroplast organization"/>
    <property type="evidence" value="ECO:0007669"/>
    <property type="project" value="InterPro"/>
</dbReference>
<feature type="compositionally biased region" description="Basic residues" evidence="1">
    <location>
        <begin position="72"/>
        <end position="84"/>
    </location>
</feature>
<dbReference type="GO" id="GO:0009570">
    <property type="term" value="C:chloroplast stroma"/>
    <property type="evidence" value="ECO:0007669"/>
    <property type="project" value="TreeGrafter"/>
</dbReference>